<dbReference type="SUPFAM" id="SSF63829">
    <property type="entry name" value="Calcium-dependent phosphotriesterase"/>
    <property type="match status" value="1"/>
</dbReference>
<accession>A0AA35U089</accession>
<dbReference type="Proteomes" id="UP001174909">
    <property type="component" value="Unassembled WGS sequence"/>
</dbReference>
<evidence type="ECO:0000259" key="3">
    <source>
        <dbReference type="Pfam" id="PF13380"/>
    </source>
</evidence>
<protein>
    <submittedName>
        <fullName evidence="4">Gluconolactonase</fullName>
    </submittedName>
</protein>
<feature type="domain" description="SMP-30/Gluconolactonase/LRE-like region" evidence="2">
    <location>
        <begin position="34"/>
        <end position="168"/>
    </location>
</feature>
<organism evidence="4 5">
    <name type="scientific">Geodia barretti</name>
    <name type="common">Barrett's horny sponge</name>
    <dbReference type="NCBI Taxonomy" id="519541"/>
    <lineage>
        <taxon>Eukaryota</taxon>
        <taxon>Metazoa</taxon>
        <taxon>Porifera</taxon>
        <taxon>Demospongiae</taxon>
        <taxon>Heteroscleromorpha</taxon>
        <taxon>Tetractinellida</taxon>
        <taxon>Astrophorina</taxon>
        <taxon>Geodiidae</taxon>
        <taxon>Geodia</taxon>
    </lineage>
</organism>
<dbReference type="PANTHER" id="PTHR47572">
    <property type="entry name" value="LIPOPROTEIN-RELATED"/>
    <property type="match status" value="1"/>
</dbReference>
<dbReference type="InterPro" id="IPR011042">
    <property type="entry name" value="6-blade_b-propeller_TolB-like"/>
</dbReference>
<feature type="domain" description="CoA-binding" evidence="3">
    <location>
        <begin position="184"/>
        <end position="255"/>
    </location>
</feature>
<proteinExistence type="predicted"/>
<evidence type="ECO:0000259" key="2">
    <source>
        <dbReference type="Pfam" id="PF08450"/>
    </source>
</evidence>
<sequence length="258" mass="27730">MPIEKLSSALDAIIDGDAPIEEHGSGFGGGEGPAEGPLWWSDGGYLLFSDIHNNRRMRYTPGSGVTVEAEPVNRHNGLTRDQQGRLIAAEHDGRRISRLEADGSTTVLANQFQGRQLNRPNDVVVKSDGSIYFTDPWTFRRPREQWEQTISGVYRLSADLGTLTLLVADFWGTGHSGDPALNGATVLGEPAFDDLASASAAAQAEGAAIDLVDVFRRSEFAGAVTDDAVTIGARYVWMQDGVVDQAAAQSAQDAGWAW</sequence>
<evidence type="ECO:0000313" key="5">
    <source>
        <dbReference type="Proteomes" id="UP001174909"/>
    </source>
</evidence>
<name>A0AA35U089_GEOBA</name>
<dbReference type="SUPFAM" id="SSF51735">
    <property type="entry name" value="NAD(P)-binding Rossmann-fold domains"/>
    <property type="match status" value="1"/>
</dbReference>
<dbReference type="AlphaFoldDB" id="A0AA35U089"/>
<evidence type="ECO:0000256" key="1">
    <source>
        <dbReference type="ARBA" id="ARBA00022801"/>
    </source>
</evidence>
<evidence type="ECO:0000313" key="4">
    <source>
        <dbReference type="EMBL" id="CAI8057258.1"/>
    </source>
</evidence>
<dbReference type="EMBL" id="CASHTH010004428">
    <property type="protein sequence ID" value="CAI8057258.1"/>
    <property type="molecule type" value="Genomic_DNA"/>
</dbReference>
<dbReference type="Pfam" id="PF13380">
    <property type="entry name" value="CoA_binding_2"/>
    <property type="match status" value="1"/>
</dbReference>
<reference evidence="4" key="1">
    <citation type="submission" date="2023-03" db="EMBL/GenBank/DDBJ databases">
        <authorList>
            <person name="Steffen K."/>
            <person name="Cardenas P."/>
        </authorList>
    </citation>
    <scope>NUCLEOTIDE SEQUENCE</scope>
</reference>
<dbReference type="InterPro" id="IPR051262">
    <property type="entry name" value="SMP-30/CGR1_Lactonase"/>
</dbReference>
<dbReference type="Pfam" id="PF08450">
    <property type="entry name" value="SGL"/>
    <property type="match status" value="1"/>
</dbReference>
<dbReference type="Gene3D" id="3.40.50.720">
    <property type="entry name" value="NAD(P)-binding Rossmann-like Domain"/>
    <property type="match status" value="1"/>
</dbReference>
<comment type="caution">
    <text evidence="4">The sequence shown here is derived from an EMBL/GenBank/DDBJ whole genome shotgun (WGS) entry which is preliminary data.</text>
</comment>
<dbReference type="InterPro" id="IPR036291">
    <property type="entry name" value="NAD(P)-bd_dom_sf"/>
</dbReference>
<dbReference type="PANTHER" id="PTHR47572:SF4">
    <property type="entry name" value="LACTONASE DRP35"/>
    <property type="match status" value="1"/>
</dbReference>
<dbReference type="Gene3D" id="2.120.10.30">
    <property type="entry name" value="TolB, C-terminal domain"/>
    <property type="match status" value="1"/>
</dbReference>
<dbReference type="GO" id="GO:0016787">
    <property type="term" value="F:hydrolase activity"/>
    <property type="evidence" value="ECO:0007669"/>
    <property type="project" value="UniProtKB-KW"/>
</dbReference>
<keyword evidence="5" id="KW-1185">Reference proteome</keyword>
<gene>
    <name evidence="4" type="ORF">GBAR_LOCUS31211</name>
</gene>
<dbReference type="InterPro" id="IPR013658">
    <property type="entry name" value="SGL"/>
</dbReference>
<dbReference type="InterPro" id="IPR003781">
    <property type="entry name" value="CoA-bd"/>
</dbReference>
<keyword evidence="1" id="KW-0378">Hydrolase</keyword>